<keyword evidence="7 16" id="KW-0732">Signal</keyword>
<dbReference type="GO" id="GO:0035567">
    <property type="term" value="P:non-canonical Wnt signaling pathway"/>
    <property type="evidence" value="ECO:0007669"/>
    <property type="project" value="TreeGrafter"/>
</dbReference>
<dbReference type="InterPro" id="IPR036790">
    <property type="entry name" value="Frizzled_dom_sf"/>
</dbReference>
<evidence type="ECO:0008006" key="21">
    <source>
        <dbReference type="Google" id="ProtNLM"/>
    </source>
</evidence>
<keyword evidence="8 15" id="KW-1133">Transmembrane helix</keyword>
<evidence type="ECO:0000256" key="8">
    <source>
        <dbReference type="ARBA" id="ARBA00022989"/>
    </source>
</evidence>
<feature type="disulfide bond" evidence="13">
    <location>
        <begin position="37"/>
        <end position="98"/>
    </location>
</feature>
<feature type="transmembrane region" description="Helical" evidence="15">
    <location>
        <begin position="264"/>
        <end position="284"/>
    </location>
</feature>
<evidence type="ECO:0000256" key="11">
    <source>
        <dbReference type="ARBA" id="ARBA00023170"/>
    </source>
</evidence>
<dbReference type="FunFam" id="1.10.2000.10:FF:000016">
    <property type="entry name" value="Frizzled"/>
    <property type="match status" value="1"/>
</dbReference>
<dbReference type="SUPFAM" id="SSF63501">
    <property type="entry name" value="Frizzled cysteine-rich domain"/>
    <property type="match status" value="1"/>
</dbReference>
<feature type="disulfide bond" evidence="13">
    <location>
        <begin position="45"/>
        <end position="91"/>
    </location>
</feature>
<keyword evidence="3" id="KW-0217">Developmental protein</keyword>
<dbReference type="Proteomes" id="UP000494206">
    <property type="component" value="Unassembled WGS sequence"/>
</dbReference>
<evidence type="ECO:0000256" key="10">
    <source>
        <dbReference type="ARBA" id="ARBA00023157"/>
    </source>
</evidence>
<dbReference type="GO" id="GO:0042813">
    <property type="term" value="F:Wnt receptor activity"/>
    <property type="evidence" value="ECO:0007669"/>
    <property type="project" value="TreeGrafter"/>
</dbReference>
<dbReference type="PANTHER" id="PTHR11309:SF47">
    <property type="entry name" value="FRIZZLED"/>
    <property type="match status" value="1"/>
</dbReference>
<organism evidence="19 20">
    <name type="scientific">Caenorhabditis bovis</name>
    <dbReference type="NCBI Taxonomy" id="2654633"/>
    <lineage>
        <taxon>Eukaryota</taxon>
        <taxon>Metazoa</taxon>
        <taxon>Ecdysozoa</taxon>
        <taxon>Nematoda</taxon>
        <taxon>Chromadorea</taxon>
        <taxon>Rhabditida</taxon>
        <taxon>Rhabditina</taxon>
        <taxon>Rhabditomorpha</taxon>
        <taxon>Rhabditoidea</taxon>
        <taxon>Rhabditidae</taxon>
        <taxon>Peloderinae</taxon>
        <taxon>Caenorhabditis</taxon>
    </lineage>
</organism>
<dbReference type="GO" id="GO:1905485">
    <property type="term" value="P:positive regulation of motor neuron migration"/>
    <property type="evidence" value="ECO:0007669"/>
    <property type="project" value="UniProtKB-ARBA"/>
</dbReference>
<dbReference type="InterPro" id="IPR000539">
    <property type="entry name" value="Frizzled/Smoothened_7TM"/>
</dbReference>
<keyword evidence="5" id="KW-0879">Wnt signaling pathway</keyword>
<dbReference type="InterPro" id="IPR020067">
    <property type="entry name" value="Frizzled_dom"/>
</dbReference>
<evidence type="ECO:0000256" key="2">
    <source>
        <dbReference type="ARBA" id="ARBA00008077"/>
    </source>
</evidence>
<comment type="caution">
    <text evidence="13">Lacks conserved residue(s) required for the propagation of feature annotation.</text>
</comment>
<evidence type="ECO:0000256" key="3">
    <source>
        <dbReference type="ARBA" id="ARBA00022473"/>
    </source>
</evidence>
<comment type="subcellular location">
    <subcellularLocation>
        <location evidence="1">Cell membrane</location>
        <topology evidence="1">Multi-pass membrane protein</topology>
    </subcellularLocation>
</comment>
<feature type="transmembrane region" description="Helical" evidence="15">
    <location>
        <begin position="445"/>
        <end position="469"/>
    </location>
</feature>
<dbReference type="GO" id="GO:0097475">
    <property type="term" value="P:motor neuron migration"/>
    <property type="evidence" value="ECO:0007669"/>
    <property type="project" value="UniProtKB-ARBA"/>
</dbReference>
<dbReference type="GO" id="GO:0017147">
    <property type="term" value="F:Wnt-protein binding"/>
    <property type="evidence" value="ECO:0007669"/>
    <property type="project" value="TreeGrafter"/>
</dbReference>
<dbReference type="CDD" id="cd13951">
    <property type="entry name" value="7tmF_Frizzled_SMO"/>
    <property type="match status" value="1"/>
</dbReference>
<name>A0A8S1FCW7_9PELO</name>
<evidence type="ECO:0000256" key="9">
    <source>
        <dbReference type="ARBA" id="ARBA00023136"/>
    </source>
</evidence>
<gene>
    <name evidence="19" type="ORF">CBOVIS_LOCUS10572</name>
</gene>
<feature type="transmembrane region" description="Helical" evidence="15">
    <location>
        <begin position="353"/>
        <end position="376"/>
    </location>
</feature>
<feature type="region of interest" description="Disordered" evidence="14">
    <location>
        <begin position="148"/>
        <end position="167"/>
    </location>
</feature>
<dbReference type="GO" id="GO:1904937">
    <property type="term" value="P:sensory neuron migration"/>
    <property type="evidence" value="ECO:0007669"/>
    <property type="project" value="UniProtKB-ARBA"/>
</dbReference>
<dbReference type="EMBL" id="CADEPM010000007">
    <property type="protein sequence ID" value="CAB3408841.1"/>
    <property type="molecule type" value="Genomic_DNA"/>
</dbReference>
<keyword evidence="4" id="KW-1003">Cell membrane</keyword>
<evidence type="ECO:0000256" key="1">
    <source>
        <dbReference type="ARBA" id="ARBA00004651"/>
    </source>
</evidence>
<proteinExistence type="inferred from homology"/>
<keyword evidence="11" id="KW-0675">Receptor</keyword>
<dbReference type="Gene3D" id="1.10.2000.10">
    <property type="entry name" value="Frizzled cysteine-rich domain"/>
    <property type="match status" value="1"/>
</dbReference>
<dbReference type="GO" id="GO:0060070">
    <property type="term" value="P:canonical Wnt signaling pathway"/>
    <property type="evidence" value="ECO:0007669"/>
    <property type="project" value="TreeGrafter"/>
</dbReference>
<dbReference type="InterPro" id="IPR047105">
    <property type="entry name" value="Frizzled-4/Mom-5_7TM"/>
</dbReference>
<evidence type="ECO:0000259" key="17">
    <source>
        <dbReference type="PROSITE" id="PS50038"/>
    </source>
</evidence>
<keyword evidence="9 15" id="KW-0472">Membrane</keyword>
<evidence type="ECO:0000256" key="15">
    <source>
        <dbReference type="SAM" id="Phobius"/>
    </source>
</evidence>
<evidence type="ECO:0000256" key="13">
    <source>
        <dbReference type="PROSITE-ProRule" id="PRU00090"/>
    </source>
</evidence>
<dbReference type="PROSITE" id="PS50261">
    <property type="entry name" value="G_PROTEIN_RECEP_F2_4"/>
    <property type="match status" value="1"/>
</dbReference>
<dbReference type="GO" id="GO:0097402">
    <property type="term" value="P:neuroblast migration"/>
    <property type="evidence" value="ECO:0007669"/>
    <property type="project" value="UniProtKB-ARBA"/>
</dbReference>
<dbReference type="SMART" id="SM00063">
    <property type="entry name" value="FRI"/>
    <property type="match status" value="1"/>
</dbReference>
<evidence type="ECO:0000256" key="14">
    <source>
        <dbReference type="SAM" id="MobiDB-lite"/>
    </source>
</evidence>
<feature type="transmembrane region" description="Helical" evidence="15">
    <location>
        <begin position="396"/>
        <end position="424"/>
    </location>
</feature>
<dbReference type="OrthoDB" id="10053709at2759"/>
<evidence type="ECO:0000313" key="19">
    <source>
        <dbReference type="EMBL" id="CAB3408841.1"/>
    </source>
</evidence>
<dbReference type="Pfam" id="PF01534">
    <property type="entry name" value="Frizzled"/>
    <property type="match status" value="1"/>
</dbReference>
<feature type="transmembrane region" description="Helical" evidence="15">
    <location>
        <begin position="515"/>
        <end position="537"/>
    </location>
</feature>
<evidence type="ECO:0000313" key="20">
    <source>
        <dbReference type="Proteomes" id="UP000494206"/>
    </source>
</evidence>
<keyword evidence="10 13" id="KW-1015">Disulfide bond</keyword>
<comment type="caution">
    <text evidence="19">The sequence shown here is derived from an EMBL/GenBank/DDBJ whole genome shotgun (WGS) entry which is preliminary data.</text>
</comment>
<evidence type="ECO:0000256" key="5">
    <source>
        <dbReference type="ARBA" id="ARBA00022687"/>
    </source>
</evidence>
<keyword evidence="6 15" id="KW-0812">Transmembrane</keyword>
<dbReference type="PRINTS" id="PR00489">
    <property type="entry name" value="FRIZZLED"/>
</dbReference>
<comment type="similarity">
    <text evidence="2">Belongs to the G-protein coupled receptor Fz/Smo family.</text>
</comment>
<protein>
    <recommendedName>
        <fullName evidence="21">Frizzled-1</fullName>
    </recommendedName>
</protein>
<dbReference type="GO" id="GO:0005886">
    <property type="term" value="C:plasma membrane"/>
    <property type="evidence" value="ECO:0007669"/>
    <property type="project" value="UniProtKB-SubCell"/>
</dbReference>
<dbReference type="AlphaFoldDB" id="A0A8S1FCW7"/>
<evidence type="ECO:0000259" key="18">
    <source>
        <dbReference type="PROSITE" id="PS50261"/>
    </source>
</evidence>
<evidence type="ECO:0000256" key="12">
    <source>
        <dbReference type="ARBA" id="ARBA00023180"/>
    </source>
</evidence>
<dbReference type="InterPro" id="IPR015526">
    <property type="entry name" value="Frizzled/SFRP"/>
</dbReference>
<dbReference type="PROSITE" id="PS50038">
    <property type="entry name" value="FZ"/>
    <property type="match status" value="1"/>
</dbReference>
<dbReference type="Pfam" id="PF01392">
    <property type="entry name" value="Fz"/>
    <property type="match status" value="1"/>
</dbReference>
<feature type="disulfide bond" evidence="13">
    <location>
        <begin position="112"/>
        <end position="136"/>
    </location>
</feature>
<feature type="domain" description="FZ" evidence="17">
    <location>
        <begin position="32"/>
        <end position="148"/>
    </location>
</feature>
<keyword evidence="12" id="KW-0325">Glycoprotein</keyword>
<evidence type="ECO:0000256" key="6">
    <source>
        <dbReference type="ARBA" id="ARBA00022692"/>
    </source>
</evidence>
<dbReference type="SMART" id="SM01330">
    <property type="entry name" value="Frizzled"/>
    <property type="match status" value="1"/>
</dbReference>
<reference evidence="19 20" key="1">
    <citation type="submission" date="2020-04" db="EMBL/GenBank/DDBJ databases">
        <authorList>
            <person name="Laetsch R D."/>
            <person name="Stevens L."/>
            <person name="Kumar S."/>
            <person name="Blaxter L. M."/>
        </authorList>
    </citation>
    <scope>NUCLEOTIDE SEQUENCE [LARGE SCALE GENOMIC DNA]</scope>
</reference>
<evidence type="ECO:0000256" key="7">
    <source>
        <dbReference type="ARBA" id="ARBA00022729"/>
    </source>
</evidence>
<dbReference type="Gene3D" id="1.20.1070.10">
    <property type="entry name" value="Rhodopsin 7-helix transmembrane proteins"/>
    <property type="match status" value="1"/>
</dbReference>
<feature type="chain" id="PRO_5035829984" description="Frizzled-1" evidence="16">
    <location>
        <begin position="17"/>
        <end position="568"/>
    </location>
</feature>
<feature type="transmembrane region" description="Helical" evidence="15">
    <location>
        <begin position="230"/>
        <end position="252"/>
    </location>
</feature>
<sequence length="568" mass="63496">MFGVFFSLLLFHLGDAQQSRLSSTSISSMSLSATRKCEPITIPMCKNLDYNMTVFPNLLGHQTQTEAHPAITQFSPLIKVKCSEDIRLFLCTVYAPVCTVLDKPIQPCRELCLSAKNGCESLMKKFGFQWPDQLDCNKFPVSDLCVGKNASDSSSSGSRRKFDDSTRSPMSMRDVILPAHKCPLFMRTTGSSRFSLPMISGRLPECSLRCAADNQVPMLFDGRIRRILRIWTAAWSVACCVCTLFTLLTFFVDLSRFAYPVRPILYLAFCYLAISIVYMIGVVGEDRFACGTYGQSPTELITQGGENVGCSALAVTHYYFFMASCSWWLVLCLAWFLAANLKWGAESIAALSAYFHAVCWGLPAVLSVVVLVTNSIDGDVFTGICSVGNLNPQALLYFFLIPLVVSLGLGTVLLFCGIWSMIRIRSYIKLQHADVERNISKLEKLMLRIGAFAIMYLLPAAMNAAIIWYQASNMPAWIEGWMHHRCVRLEDRELFGFNYPIEECFLDPKVNAPELVVFLMKYVSQLVVGITCAIWVVSSKTLSSYHKAYLALSSRPLPPVPHDQVNLR</sequence>
<dbReference type="CDD" id="cd07458">
    <property type="entry name" value="CRD_FZ1_like"/>
    <property type="match status" value="1"/>
</dbReference>
<accession>A0A8S1FCW7</accession>
<keyword evidence="20" id="KW-1185">Reference proteome</keyword>
<feature type="signal peptide" evidence="16">
    <location>
        <begin position="1"/>
        <end position="16"/>
    </location>
</feature>
<feature type="domain" description="G-protein coupled receptors family 2 profile 2" evidence="18">
    <location>
        <begin position="225"/>
        <end position="507"/>
    </location>
</feature>
<feature type="transmembrane region" description="Helical" evidence="15">
    <location>
        <begin position="318"/>
        <end position="341"/>
    </location>
</feature>
<dbReference type="PANTHER" id="PTHR11309">
    <property type="entry name" value="FRIZZLED"/>
    <property type="match status" value="1"/>
</dbReference>
<evidence type="ECO:0000256" key="16">
    <source>
        <dbReference type="SAM" id="SignalP"/>
    </source>
</evidence>
<dbReference type="InterPro" id="IPR017981">
    <property type="entry name" value="GPCR_2-like_7TM"/>
</dbReference>
<evidence type="ECO:0000256" key="4">
    <source>
        <dbReference type="ARBA" id="ARBA00022475"/>
    </source>
</evidence>